<dbReference type="PANTHER" id="PTHR43031">
    <property type="entry name" value="FAD-DEPENDENT OXIDOREDUCTASE"/>
    <property type="match status" value="1"/>
</dbReference>
<keyword evidence="2" id="KW-0808">Transferase</keyword>
<organism evidence="2 3">
    <name type="scientific">Tumebacillus algifaecis</name>
    <dbReference type="NCBI Taxonomy" id="1214604"/>
    <lineage>
        <taxon>Bacteria</taxon>
        <taxon>Bacillati</taxon>
        <taxon>Bacillota</taxon>
        <taxon>Bacilli</taxon>
        <taxon>Bacillales</taxon>
        <taxon>Alicyclobacillaceae</taxon>
        <taxon>Tumebacillus</taxon>
    </lineage>
</organism>
<dbReference type="InterPro" id="IPR050229">
    <property type="entry name" value="GlpE_sulfurtransferase"/>
</dbReference>
<dbReference type="CDD" id="cd00158">
    <property type="entry name" value="RHOD"/>
    <property type="match status" value="1"/>
</dbReference>
<dbReference type="RefSeq" id="WP_094236491.1">
    <property type="nucleotide sequence ID" value="NZ_CP022657.1"/>
</dbReference>
<reference evidence="2 3" key="1">
    <citation type="journal article" date="2015" name="Int. J. Syst. Evol. Microbiol.">
        <title>Tumebacillus algifaecis sp. nov., isolated from decomposing algal scum.</title>
        <authorList>
            <person name="Wu Y.F."/>
            <person name="Zhang B."/>
            <person name="Xing P."/>
            <person name="Wu Q.L."/>
            <person name="Liu S.J."/>
        </authorList>
    </citation>
    <scope>NUCLEOTIDE SEQUENCE [LARGE SCALE GENOMIC DNA]</scope>
    <source>
        <strain evidence="2 3">THMBR28</strain>
    </source>
</reference>
<dbReference type="EMBL" id="CP022657">
    <property type="protein sequence ID" value="ASS75243.1"/>
    <property type="molecule type" value="Genomic_DNA"/>
</dbReference>
<dbReference type="OrthoDB" id="9800872at2"/>
<dbReference type="Proteomes" id="UP000214688">
    <property type="component" value="Chromosome"/>
</dbReference>
<dbReference type="SUPFAM" id="SSF52821">
    <property type="entry name" value="Rhodanese/Cell cycle control phosphatase"/>
    <property type="match status" value="1"/>
</dbReference>
<gene>
    <name evidence="2" type="ORF">CIG75_09780</name>
</gene>
<dbReference type="AlphaFoldDB" id="A0A223D1C2"/>
<evidence type="ECO:0000259" key="1">
    <source>
        <dbReference type="PROSITE" id="PS50206"/>
    </source>
</evidence>
<sequence length="106" mass="12021">MAKPKNISAEDVRARLDRGEVLQILDVREESEVATGLIPGAIHIRLPDVEARYEELDPELETVIVCRSGRRSRSACNFLLQKGFTKLLNMEDGMLAWKGELEDFYS</sequence>
<dbReference type="PANTHER" id="PTHR43031:SF17">
    <property type="entry name" value="SULFURTRANSFERASE YTWF-RELATED"/>
    <property type="match status" value="1"/>
</dbReference>
<evidence type="ECO:0000313" key="3">
    <source>
        <dbReference type="Proteomes" id="UP000214688"/>
    </source>
</evidence>
<dbReference type="Gene3D" id="3.40.250.10">
    <property type="entry name" value="Rhodanese-like domain"/>
    <property type="match status" value="1"/>
</dbReference>
<dbReference type="KEGG" id="tab:CIG75_09780"/>
<dbReference type="InterPro" id="IPR036873">
    <property type="entry name" value="Rhodanese-like_dom_sf"/>
</dbReference>
<evidence type="ECO:0000313" key="2">
    <source>
        <dbReference type="EMBL" id="ASS75243.1"/>
    </source>
</evidence>
<keyword evidence="3" id="KW-1185">Reference proteome</keyword>
<dbReference type="InterPro" id="IPR001763">
    <property type="entry name" value="Rhodanese-like_dom"/>
</dbReference>
<dbReference type="SMART" id="SM00450">
    <property type="entry name" value="RHOD"/>
    <property type="match status" value="1"/>
</dbReference>
<name>A0A223D1C2_9BACL</name>
<dbReference type="PROSITE" id="PS50206">
    <property type="entry name" value="RHODANESE_3"/>
    <property type="match status" value="1"/>
</dbReference>
<protein>
    <submittedName>
        <fullName evidence="2">Sulfurtransferase</fullName>
    </submittedName>
</protein>
<accession>A0A223D1C2</accession>
<dbReference type="Pfam" id="PF00581">
    <property type="entry name" value="Rhodanese"/>
    <property type="match status" value="1"/>
</dbReference>
<feature type="domain" description="Rhodanese" evidence="1">
    <location>
        <begin position="18"/>
        <end position="102"/>
    </location>
</feature>
<dbReference type="GO" id="GO:0016740">
    <property type="term" value="F:transferase activity"/>
    <property type="evidence" value="ECO:0007669"/>
    <property type="project" value="UniProtKB-KW"/>
</dbReference>
<proteinExistence type="predicted"/>